<accession>G2YKA6</accession>
<evidence type="ECO:0000313" key="2">
    <source>
        <dbReference type="Proteomes" id="UP000008177"/>
    </source>
</evidence>
<protein>
    <submittedName>
        <fullName evidence="1">Uncharacterized protein</fullName>
    </submittedName>
</protein>
<name>G2YKA6_BOTF4</name>
<dbReference type="EMBL" id="FQ790340">
    <property type="protein sequence ID" value="CCD52054.1"/>
    <property type="molecule type" value="Genomic_DNA"/>
</dbReference>
<organism evidence="1 2">
    <name type="scientific">Botryotinia fuckeliana (strain T4)</name>
    <name type="common">Noble rot fungus</name>
    <name type="synonym">Botrytis cinerea</name>
    <dbReference type="NCBI Taxonomy" id="999810"/>
    <lineage>
        <taxon>Eukaryota</taxon>
        <taxon>Fungi</taxon>
        <taxon>Dikarya</taxon>
        <taxon>Ascomycota</taxon>
        <taxon>Pezizomycotina</taxon>
        <taxon>Leotiomycetes</taxon>
        <taxon>Helotiales</taxon>
        <taxon>Sclerotiniaceae</taxon>
        <taxon>Botrytis</taxon>
    </lineage>
</organism>
<dbReference type="HOGENOM" id="CLU_3032114_0_0_1"/>
<sequence>MTSRGGESSEELETEKNQTILIPKKAITYTKHKNPSVSGYGEISYSELNEASVSV</sequence>
<gene>
    <name evidence="1" type="ORF">BofuT4_uP082130.1</name>
</gene>
<dbReference type="InParanoid" id="G2YKA6"/>
<dbReference type="AlphaFoldDB" id="G2YKA6"/>
<reference evidence="2" key="1">
    <citation type="journal article" date="2011" name="PLoS Genet.">
        <title>Genomic analysis of the necrotrophic fungal pathogens Sclerotinia sclerotiorum and Botrytis cinerea.</title>
        <authorList>
            <person name="Amselem J."/>
            <person name="Cuomo C.A."/>
            <person name="van Kan J.A."/>
            <person name="Viaud M."/>
            <person name="Benito E.P."/>
            <person name="Couloux A."/>
            <person name="Coutinho P.M."/>
            <person name="de Vries R.P."/>
            <person name="Dyer P.S."/>
            <person name="Fillinger S."/>
            <person name="Fournier E."/>
            <person name="Gout L."/>
            <person name="Hahn M."/>
            <person name="Kohn L."/>
            <person name="Lapalu N."/>
            <person name="Plummer K.M."/>
            <person name="Pradier J.M."/>
            <person name="Quevillon E."/>
            <person name="Sharon A."/>
            <person name="Simon A."/>
            <person name="ten Have A."/>
            <person name="Tudzynski B."/>
            <person name="Tudzynski P."/>
            <person name="Wincker P."/>
            <person name="Andrew M."/>
            <person name="Anthouard V."/>
            <person name="Beever R.E."/>
            <person name="Beffa R."/>
            <person name="Benoit I."/>
            <person name="Bouzid O."/>
            <person name="Brault B."/>
            <person name="Chen Z."/>
            <person name="Choquer M."/>
            <person name="Collemare J."/>
            <person name="Cotton P."/>
            <person name="Danchin E.G."/>
            <person name="Da Silva C."/>
            <person name="Gautier A."/>
            <person name="Giraud C."/>
            <person name="Giraud T."/>
            <person name="Gonzalez C."/>
            <person name="Grossetete S."/>
            <person name="Guldener U."/>
            <person name="Henrissat B."/>
            <person name="Howlett B.J."/>
            <person name="Kodira C."/>
            <person name="Kretschmer M."/>
            <person name="Lappartient A."/>
            <person name="Leroch M."/>
            <person name="Levis C."/>
            <person name="Mauceli E."/>
            <person name="Neuveglise C."/>
            <person name="Oeser B."/>
            <person name="Pearson M."/>
            <person name="Poulain J."/>
            <person name="Poussereau N."/>
            <person name="Quesneville H."/>
            <person name="Rascle C."/>
            <person name="Schumacher J."/>
            <person name="Segurens B."/>
            <person name="Sexton A."/>
            <person name="Silva E."/>
            <person name="Sirven C."/>
            <person name="Soanes D.M."/>
            <person name="Talbot N.J."/>
            <person name="Templeton M."/>
            <person name="Yandava C."/>
            <person name="Yarden O."/>
            <person name="Zeng Q."/>
            <person name="Rollins J.A."/>
            <person name="Lebrun M.H."/>
            <person name="Dickman M."/>
        </authorList>
    </citation>
    <scope>NUCLEOTIDE SEQUENCE [LARGE SCALE GENOMIC DNA]</scope>
    <source>
        <strain evidence="2">T4</strain>
    </source>
</reference>
<dbReference type="Proteomes" id="UP000008177">
    <property type="component" value="Unplaced contigs"/>
</dbReference>
<evidence type="ECO:0000313" key="1">
    <source>
        <dbReference type="EMBL" id="CCD52054.1"/>
    </source>
</evidence>
<proteinExistence type="predicted"/>